<reference evidence="1" key="1">
    <citation type="submission" date="2023-08" db="EMBL/GenBank/DDBJ databases">
        <title>Mucin Metabolism Genes Underlie the Key Renovations of Bacteroides xylanisolvens Genomes in Captive Great Apes.</title>
        <authorList>
            <person name="Nishida A.H."/>
        </authorList>
    </citation>
    <scope>NUCLEOTIDE SEQUENCE</scope>
    <source>
        <strain evidence="1">P13.H9</strain>
    </source>
</reference>
<proteinExistence type="predicted"/>
<dbReference type="AlphaFoldDB" id="A0AAW4T384"/>
<sequence length="132" mass="15554">MQKMKGISMMDIQTLQGKYVFVVRDKDLHYIDEQLRRLGFTVWQHKDCFWGTVDWAFVNIESKQFTNGRPGIAYAKDCVRHTVTLVELLIANTLYIQERPDSLDAYILELKDKYNGLKTLEFPERMTSNEEI</sequence>
<comment type="caution">
    <text evidence="1">The sequence shown here is derived from an EMBL/GenBank/DDBJ whole genome shotgun (WGS) entry which is preliminary data.</text>
</comment>
<organism evidence="1 2">
    <name type="scientific">Bacteroides xylanisolvens</name>
    <dbReference type="NCBI Taxonomy" id="371601"/>
    <lineage>
        <taxon>Bacteria</taxon>
        <taxon>Pseudomonadati</taxon>
        <taxon>Bacteroidota</taxon>
        <taxon>Bacteroidia</taxon>
        <taxon>Bacteroidales</taxon>
        <taxon>Bacteroidaceae</taxon>
        <taxon>Bacteroides</taxon>
    </lineage>
</organism>
<dbReference type="Proteomes" id="UP001198461">
    <property type="component" value="Unassembled WGS sequence"/>
</dbReference>
<protein>
    <submittedName>
        <fullName evidence="1">Uncharacterized protein</fullName>
    </submittedName>
</protein>
<evidence type="ECO:0000313" key="1">
    <source>
        <dbReference type="EMBL" id="MCA4706172.1"/>
    </source>
</evidence>
<accession>A0AAW4T384</accession>
<evidence type="ECO:0000313" key="2">
    <source>
        <dbReference type="Proteomes" id="UP001198461"/>
    </source>
</evidence>
<name>A0AAW4T384_9BACE</name>
<dbReference type="RefSeq" id="WP_225451180.1">
    <property type="nucleotide sequence ID" value="NZ_JAIWXB010000037.1"/>
</dbReference>
<dbReference type="EMBL" id="JAIWYE010000037">
    <property type="protein sequence ID" value="MCA4706172.1"/>
    <property type="molecule type" value="Genomic_DNA"/>
</dbReference>
<gene>
    <name evidence="1" type="ORF">LD004_21445</name>
</gene>